<gene>
    <name evidence="3" type="ORF">F6B93_05005</name>
</gene>
<dbReference type="InterPro" id="IPR011576">
    <property type="entry name" value="Pyridox_Oxase_N"/>
</dbReference>
<dbReference type="Proteomes" id="UP000682202">
    <property type="component" value="Chromosome"/>
</dbReference>
<dbReference type="InterPro" id="IPR052019">
    <property type="entry name" value="F420H2_bilvrd_red/Heme_oxyg"/>
</dbReference>
<dbReference type="AlphaFoldDB" id="A0A975JVN9"/>
<sequence>MSVELTQEVSSRLTSDHYGWLTTVARSGRPVPRLVWFYFDGTNLSVYSMPKAAKIAHINSHPEVSLNLDSDGNGGGIVVVGGTAAVAATDVDCRDDEPYWAKYRDDAAAFGLTEAIAAYSTLLKITPSRVWTTPTG</sequence>
<evidence type="ECO:0000313" key="3">
    <source>
        <dbReference type="EMBL" id="QUR66531.1"/>
    </source>
</evidence>
<dbReference type="EMBL" id="CP046600">
    <property type="protein sequence ID" value="QUR66531.1"/>
    <property type="molecule type" value="Genomic_DNA"/>
</dbReference>
<dbReference type="GO" id="GO:0005829">
    <property type="term" value="C:cytosol"/>
    <property type="evidence" value="ECO:0007669"/>
    <property type="project" value="TreeGrafter"/>
</dbReference>
<dbReference type="KEGG" id="mspg:F6B93_05005"/>
<dbReference type="SUPFAM" id="SSF50475">
    <property type="entry name" value="FMN-binding split barrel"/>
    <property type="match status" value="1"/>
</dbReference>
<evidence type="ECO:0000259" key="2">
    <source>
        <dbReference type="Pfam" id="PF01243"/>
    </source>
</evidence>
<name>A0A975JVN9_9MYCO</name>
<evidence type="ECO:0000256" key="1">
    <source>
        <dbReference type="ARBA" id="ARBA00023002"/>
    </source>
</evidence>
<dbReference type="Gene3D" id="2.30.110.10">
    <property type="entry name" value="Electron Transport, Fmn-binding Protein, Chain A"/>
    <property type="match status" value="1"/>
</dbReference>
<proteinExistence type="predicted"/>
<dbReference type="InterPro" id="IPR019966">
    <property type="entry name" value="F420-dep_enz_PPOX_Rv3369"/>
</dbReference>
<evidence type="ECO:0000313" key="4">
    <source>
        <dbReference type="Proteomes" id="UP000682202"/>
    </source>
</evidence>
<feature type="domain" description="Pyridoxamine 5'-phosphate oxidase N-terminal" evidence="2">
    <location>
        <begin position="5"/>
        <end position="132"/>
    </location>
</feature>
<dbReference type="GO" id="GO:0016627">
    <property type="term" value="F:oxidoreductase activity, acting on the CH-CH group of donors"/>
    <property type="evidence" value="ECO:0007669"/>
    <property type="project" value="TreeGrafter"/>
</dbReference>
<dbReference type="PANTHER" id="PTHR35176:SF6">
    <property type="entry name" value="HEME OXYGENASE HI_0854-RELATED"/>
    <property type="match status" value="1"/>
</dbReference>
<dbReference type="InterPro" id="IPR012349">
    <property type="entry name" value="Split_barrel_FMN-bd"/>
</dbReference>
<dbReference type="EC" id="1.-.-.-" evidence="3"/>
<dbReference type="PANTHER" id="PTHR35176">
    <property type="entry name" value="HEME OXYGENASE HI_0854-RELATED"/>
    <property type="match status" value="1"/>
</dbReference>
<accession>A0A975JVN9</accession>
<protein>
    <submittedName>
        <fullName evidence="3">TIGR03667 family PPOX class F420-dependent oxidoreductase</fullName>
        <ecNumber evidence="3">1.-.-.-</ecNumber>
    </submittedName>
</protein>
<dbReference type="GO" id="GO:0070967">
    <property type="term" value="F:coenzyme F420 binding"/>
    <property type="evidence" value="ECO:0007669"/>
    <property type="project" value="TreeGrafter"/>
</dbReference>
<keyword evidence="4" id="KW-1185">Reference proteome</keyword>
<dbReference type="NCBIfam" id="TIGR03667">
    <property type="entry name" value="Rv3369"/>
    <property type="match status" value="1"/>
</dbReference>
<dbReference type="RefSeq" id="WP_211698102.1">
    <property type="nucleotide sequence ID" value="NZ_CP046600.1"/>
</dbReference>
<dbReference type="Pfam" id="PF01243">
    <property type="entry name" value="PNPOx_N"/>
    <property type="match status" value="1"/>
</dbReference>
<reference evidence="3" key="1">
    <citation type="submission" date="2019-12" db="EMBL/GenBank/DDBJ databases">
        <title>Mycobacterium spongiae sp. nov.</title>
        <authorList>
            <person name="Stinear T."/>
        </authorList>
    </citation>
    <scope>NUCLEOTIDE SEQUENCE</scope>
    <source>
        <strain evidence="3">FSD4b-SM</strain>
    </source>
</reference>
<organism evidence="3 4">
    <name type="scientific">Mycobacterium spongiae</name>
    <dbReference type="NCBI Taxonomy" id="886343"/>
    <lineage>
        <taxon>Bacteria</taxon>
        <taxon>Bacillati</taxon>
        <taxon>Actinomycetota</taxon>
        <taxon>Actinomycetes</taxon>
        <taxon>Mycobacteriales</taxon>
        <taxon>Mycobacteriaceae</taxon>
        <taxon>Mycobacterium</taxon>
    </lineage>
</organism>
<keyword evidence="1 3" id="KW-0560">Oxidoreductase</keyword>